<dbReference type="WBParaSite" id="MBELARI_LOCUS115">
    <property type="protein sequence ID" value="MBELARI_LOCUS115"/>
    <property type="gene ID" value="MBELARI_LOCUS115"/>
</dbReference>
<evidence type="ECO:0000313" key="2">
    <source>
        <dbReference type="Proteomes" id="UP000887575"/>
    </source>
</evidence>
<organism evidence="2 3">
    <name type="scientific">Mesorhabditis belari</name>
    <dbReference type="NCBI Taxonomy" id="2138241"/>
    <lineage>
        <taxon>Eukaryota</taxon>
        <taxon>Metazoa</taxon>
        <taxon>Ecdysozoa</taxon>
        <taxon>Nematoda</taxon>
        <taxon>Chromadorea</taxon>
        <taxon>Rhabditida</taxon>
        <taxon>Rhabditina</taxon>
        <taxon>Rhabditomorpha</taxon>
        <taxon>Rhabditoidea</taxon>
        <taxon>Rhabditidae</taxon>
        <taxon>Mesorhabditinae</taxon>
        <taxon>Mesorhabditis</taxon>
    </lineage>
</organism>
<feature type="region of interest" description="Disordered" evidence="1">
    <location>
        <begin position="157"/>
        <end position="208"/>
    </location>
</feature>
<proteinExistence type="predicted"/>
<reference evidence="3" key="1">
    <citation type="submission" date="2024-02" db="UniProtKB">
        <authorList>
            <consortium name="WormBaseParasite"/>
        </authorList>
    </citation>
    <scope>IDENTIFICATION</scope>
</reference>
<protein>
    <submittedName>
        <fullName evidence="3">Uncharacterized protein</fullName>
    </submittedName>
</protein>
<evidence type="ECO:0000313" key="3">
    <source>
        <dbReference type="WBParaSite" id="MBELARI_LOCUS115"/>
    </source>
</evidence>
<name>A0AAF3J256_9BILA</name>
<sequence length="208" mass="22751">MGSLGGSISSSTCSPISAHFSYVNPTHFHLTGPSGPSSLSESRVPVLSPIYPPTPSSSSHFPPHPHLHPLHPLNHPIHHRLPLPIHIQNGQNCLVQVLPHPKAQMFNGQQEVLGSIFPQLMPLHPAMMPSLHPIFQQTPYAISSAFKPYLTQTPNPTNNQNFFYFPPTPTESHADSEDDKSQASSESEIIPQMDCPKLEAQPSMSLEG</sequence>
<dbReference type="AlphaFoldDB" id="A0AAF3J256"/>
<dbReference type="Proteomes" id="UP000887575">
    <property type="component" value="Unassembled WGS sequence"/>
</dbReference>
<accession>A0AAF3J256</accession>
<evidence type="ECO:0000256" key="1">
    <source>
        <dbReference type="SAM" id="MobiDB-lite"/>
    </source>
</evidence>
<feature type="compositionally biased region" description="Basic and acidic residues" evidence="1">
    <location>
        <begin position="172"/>
        <end position="181"/>
    </location>
</feature>
<keyword evidence="2" id="KW-1185">Reference proteome</keyword>